<feature type="region of interest" description="Disordered" evidence="1">
    <location>
        <begin position="465"/>
        <end position="535"/>
    </location>
</feature>
<feature type="compositionally biased region" description="Polar residues" evidence="1">
    <location>
        <begin position="196"/>
        <end position="215"/>
    </location>
</feature>
<feature type="region of interest" description="Disordered" evidence="1">
    <location>
        <begin position="260"/>
        <end position="286"/>
    </location>
</feature>
<feature type="compositionally biased region" description="Polar residues" evidence="1">
    <location>
        <begin position="942"/>
        <end position="960"/>
    </location>
</feature>
<feature type="region of interest" description="Disordered" evidence="1">
    <location>
        <begin position="27"/>
        <end position="50"/>
    </location>
</feature>
<gene>
    <name evidence="2" type="ORF">B0H17DRAFT_1070024</name>
</gene>
<proteinExistence type="predicted"/>
<protein>
    <submittedName>
        <fullName evidence="2">Uncharacterized protein</fullName>
    </submittedName>
</protein>
<evidence type="ECO:0000256" key="1">
    <source>
        <dbReference type="SAM" id="MobiDB-lite"/>
    </source>
</evidence>
<feature type="region of interest" description="Disordered" evidence="1">
    <location>
        <begin position="817"/>
        <end position="912"/>
    </location>
</feature>
<feature type="region of interest" description="Disordered" evidence="1">
    <location>
        <begin position="196"/>
        <end position="247"/>
    </location>
</feature>
<feature type="compositionally biased region" description="Low complexity" evidence="1">
    <location>
        <begin position="216"/>
        <end position="230"/>
    </location>
</feature>
<reference evidence="2" key="1">
    <citation type="submission" date="2023-03" db="EMBL/GenBank/DDBJ databases">
        <title>Massive genome expansion in bonnet fungi (Mycena s.s.) driven by repeated elements and novel gene families across ecological guilds.</title>
        <authorList>
            <consortium name="Lawrence Berkeley National Laboratory"/>
            <person name="Harder C.B."/>
            <person name="Miyauchi S."/>
            <person name="Viragh M."/>
            <person name="Kuo A."/>
            <person name="Thoen E."/>
            <person name="Andreopoulos B."/>
            <person name="Lu D."/>
            <person name="Skrede I."/>
            <person name="Drula E."/>
            <person name="Henrissat B."/>
            <person name="Morin E."/>
            <person name="Kohler A."/>
            <person name="Barry K."/>
            <person name="LaButti K."/>
            <person name="Morin E."/>
            <person name="Salamov A."/>
            <person name="Lipzen A."/>
            <person name="Mereny Z."/>
            <person name="Hegedus B."/>
            <person name="Baldrian P."/>
            <person name="Stursova M."/>
            <person name="Weitz H."/>
            <person name="Taylor A."/>
            <person name="Grigoriev I.V."/>
            <person name="Nagy L.G."/>
            <person name="Martin F."/>
            <person name="Kauserud H."/>
        </authorList>
    </citation>
    <scope>NUCLEOTIDE SEQUENCE</scope>
    <source>
        <strain evidence="2">CBHHK067</strain>
    </source>
</reference>
<accession>A0AAD7DE91</accession>
<evidence type="ECO:0000313" key="2">
    <source>
        <dbReference type="EMBL" id="KAJ7687379.1"/>
    </source>
</evidence>
<feature type="compositionally biased region" description="Pro residues" evidence="1">
    <location>
        <begin position="39"/>
        <end position="48"/>
    </location>
</feature>
<evidence type="ECO:0000313" key="3">
    <source>
        <dbReference type="Proteomes" id="UP001221757"/>
    </source>
</evidence>
<organism evidence="2 3">
    <name type="scientific">Mycena rosella</name>
    <name type="common">Pink bonnet</name>
    <name type="synonym">Agaricus rosellus</name>
    <dbReference type="NCBI Taxonomy" id="1033263"/>
    <lineage>
        <taxon>Eukaryota</taxon>
        <taxon>Fungi</taxon>
        <taxon>Dikarya</taxon>
        <taxon>Basidiomycota</taxon>
        <taxon>Agaricomycotina</taxon>
        <taxon>Agaricomycetes</taxon>
        <taxon>Agaricomycetidae</taxon>
        <taxon>Agaricales</taxon>
        <taxon>Marasmiineae</taxon>
        <taxon>Mycenaceae</taxon>
        <taxon>Mycena</taxon>
    </lineage>
</organism>
<keyword evidence="3" id="KW-1185">Reference proteome</keyword>
<feature type="region of interest" description="Disordered" evidence="1">
    <location>
        <begin position="123"/>
        <end position="163"/>
    </location>
</feature>
<feature type="compositionally biased region" description="Low complexity" evidence="1">
    <location>
        <begin position="674"/>
        <end position="691"/>
    </location>
</feature>
<dbReference type="Proteomes" id="UP001221757">
    <property type="component" value="Unassembled WGS sequence"/>
</dbReference>
<comment type="caution">
    <text evidence="2">The sequence shown here is derived from an EMBL/GenBank/DDBJ whole genome shotgun (WGS) entry which is preliminary data.</text>
</comment>
<feature type="compositionally biased region" description="Low complexity" evidence="1">
    <location>
        <begin position="142"/>
        <end position="162"/>
    </location>
</feature>
<feature type="region of interest" description="Disordered" evidence="1">
    <location>
        <begin position="622"/>
        <end position="698"/>
    </location>
</feature>
<sequence length="960" mass="102802">MSSFEPGANGQANSSYYLNAHYQNQAPPFLINNPNAAPAAPPEEPPAPRQCSVRGCLNPIEPPAPDAVANKKMCAACREKHRAYASTKRLRRKAEKSLVSRLSATAAGTAQLQEVETANNNWANQESAGPAPASLTPVAQYSPPLSGPTPSTSSASQSQTPAHWSHAIDPALYSQPSGSSSSSTLAGALTLPSSANTASTSTIFSGGPSADQTLPSSSSSSSSSSSTSSSLFMGRAADAGGPDSTYNVNQMQSQFESVTPALPGVDASGSGAPESGATTGVVPQASNGRPRFCSVKGCKAIILESMEAYPYKMCQPCRTRYRHYGITKRAKWKAEREAYDKELEGLRAKEDVRRAAAGLPPLADSPDELRAWELSIIDEQVPLPPSHQATSREGVPMPMDPLDTRYSRQVPAEVPLPARMCTVSHCHKILPGFYRYKRCETHRIQNRWHSKLKRGREKIEKGFMLPDGTPLVVPGPIRLKKSAEPKEKKPRKKKEPKDKEVASTEGEGASGDGENVEGGTTPIEAAKPVKKRTKPASTCREDVCCNLIMPGTRWRSCEICRALTRTLKKERRTVERVRDDGMAFVNMTVDADPIDLGAPLASASGSGSSTAIVPINVSSQPGVPATFPPDSTSTSTLLTVNEPPPDKSEVGDANKGVRLVRKYKKLPRYDKHPSGTSNTNAEASSSTARAPSAPPLPIPGSHPSAYPYPPGYPYYMPPPGYYGMPPAGSATPGQPPLMYMPSPYPYAMMPPPNKAGAPPSATPAPPYPYYPYAIPPPGYGMPQHYPRAQYAFPNSIPHTCRMPLRQGDTRHRYTYYQFKHGLKNPPEASNKRRRLSEEPVTAPVPSQQQPVQRPPSPQGNETPVAALPAAPPADVSPPEVTAQPEPVPMNVDTQDEEQRLSASTGSPQRVCGGKTCSRPLAAGAAGPLCEKCRTKMKKRQAMTKQPASAVSLVGSNNMEP</sequence>
<name>A0AAD7DE91_MYCRO</name>
<feature type="region of interest" description="Disordered" evidence="1">
    <location>
        <begin position="940"/>
        <end position="960"/>
    </location>
</feature>
<dbReference type="EMBL" id="JARKIE010000088">
    <property type="protein sequence ID" value="KAJ7687379.1"/>
    <property type="molecule type" value="Genomic_DNA"/>
</dbReference>
<dbReference type="AlphaFoldDB" id="A0AAD7DE91"/>